<name>A0A420M7K9_FUSOX</name>
<dbReference type="AlphaFoldDB" id="A0A420M7K9"/>
<organism evidence="1 2">
    <name type="scientific">Fusarium oxysporum</name>
    <name type="common">Fusarium vascular wilt</name>
    <dbReference type="NCBI Taxonomy" id="5507"/>
    <lineage>
        <taxon>Eukaryota</taxon>
        <taxon>Fungi</taxon>
        <taxon>Dikarya</taxon>
        <taxon>Ascomycota</taxon>
        <taxon>Pezizomycotina</taxon>
        <taxon>Sordariomycetes</taxon>
        <taxon>Hypocreomycetidae</taxon>
        <taxon>Hypocreales</taxon>
        <taxon>Nectriaceae</taxon>
        <taxon>Fusarium</taxon>
        <taxon>Fusarium oxysporum species complex</taxon>
    </lineage>
</organism>
<dbReference type="Proteomes" id="UP000285084">
    <property type="component" value="Unassembled WGS sequence"/>
</dbReference>
<proteinExistence type="predicted"/>
<dbReference type="VEuPathDB" id="FungiDB:FOMG_18974"/>
<dbReference type="OrthoDB" id="10414814at2759"/>
<dbReference type="VEuPathDB" id="FungiDB:FOZG_17015"/>
<gene>
    <name evidence="1" type="ORF">BFJ69_g17698</name>
</gene>
<accession>A0A420M7K9</accession>
<sequence>MIPDTCRHSEVPLLSMPPYTIDEHLLDGPGRTFFIPELHQGARTDEPQIEVTGNMVAGVEKKTNKWPKDVDNDKEYSENEKPVRDLLKFRTMAMMNSATSRSDIG</sequence>
<dbReference type="EMBL" id="MRCX01000982">
    <property type="protein sequence ID" value="RKK55618.1"/>
    <property type="molecule type" value="Genomic_DNA"/>
</dbReference>
<comment type="caution">
    <text evidence="1">The sequence shown here is derived from an EMBL/GenBank/DDBJ whole genome shotgun (WGS) entry which is preliminary data.</text>
</comment>
<dbReference type="VEuPathDB" id="FungiDB:FOXG_21836"/>
<evidence type="ECO:0000313" key="2">
    <source>
        <dbReference type="Proteomes" id="UP000285084"/>
    </source>
</evidence>
<evidence type="ECO:0000313" key="1">
    <source>
        <dbReference type="EMBL" id="RKK55618.1"/>
    </source>
</evidence>
<protein>
    <submittedName>
        <fullName evidence="1">Uncharacterized protein</fullName>
    </submittedName>
</protein>
<reference evidence="1 2" key="1">
    <citation type="journal article" date="2018" name="Sci. Rep.">
        <title>Characterisation of pathogen-specific regions and novel effector candidates in Fusarium oxysporum f. sp. cepae.</title>
        <authorList>
            <person name="Armitage A.D."/>
            <person name="Taylor A."/>
            <person name="Sobczyk M.K."/>
            <person name="Baxter L."/>
            <person name="Greenfield B.P."/>
            <person name="Bates H.J."/>
            <person name="Wilson F."/>
            <person name="Jackson A.C."/>
            <person name="Ott S."/>
            <person name="Harrison R.J."/>
            <person name="Clarkson J.P."/>
        </authorList>
    </citation>
    <scope>NUCLEOTIDE SEQUENCE [LARGE SCALE GENOMIC DNA]</scope>
    <source>
        <strain evidence="1 2">Fo_A13</strain>
    </source>
</reference>